<sequence length="336" mass="37006">MGKSIMSDTLPGRAARRFNIAFAAWCLCFLVAGAAGLATLAATNRLPAPPITATNCIDEKFKFLHETTIREPSLIAVGSSVTWRNLDFSIFEQRYGKAVQPLNAAPCFLHVDQTAFLTDFLLDGMPSVKTVLSVFSMRDFQSCPAGGGAFFKPEDARDYVFGGSDAWHLYFKNFRPNAFLRDVVNLAEMRSGELIDAPLVMDRYGSGPLKLPEGDIRDNVSVDPACMTHLRAMSDMLARRGIEFVVVLFPPMPSWIEAYDPGGARDAAFRADVSRHLNLLNTVLIDTTKGLNLKDSDFTDHAHLQWSSVPILTEHVISQMDSTERGFAAGDKNHAL</sequence>
<name>W9GSI3_9PROT</name>
<accession>W9GSI3</accession>
<dbReference type="Proteomes" id="UP000019486">
    <property type="component" value="Unassembled WGS sequence"/>
</dbReference>
<keyword evidence="2" id="KW-1185">Reference proteome</keyword>
<dbReference type="EMBL" id="AVFL01000037">
    <property type="protein sequence ID" value="EWY36704.1"/>
    <property type="molecule type" value="Genomic_DNA"/>
</dbReference>
<organism evidence="1 2">
    <name type="scientific">Skermanella stibiiresistens SB22</name>
    <dbReference type="NCBI Taxonomy" id="1385369"/>
    <lineage>
        <taxon>Bacteria</taxon>
        <taxon>Pseudomonadati</taxon>
        <taxon>Pseudomonadota</taxon>
        <taxon>Alphaproteobacteria</taxon>
        <taxon>Rhodospirillales</taxon>
        <taxon>Azospirillaceae</taxon>
        <taxon>Skermanella</taxon>
    </lineage>
</organism>
<dbReference type="STRING" id="1385369.N825_25625"/>
<gene>
    <name evidence="1" type="ORF">N825_25625</name>
</gene>
<evidence type="ECO:0000313" key="1">
    <source>
        <dbReference type="EMBL" id="EWY36704.1"/>
    </source>
</evidence>
<evidence type="ECO:0000313" key="2">
    <source>
        <dbReference type="Proteomes" id="UP000019486"/>
    </source>
</evidence>
<reference evidence="1 2" key="1">
    <citation type="submission" date="2013-08" db="EMBL/GenBank/DDBJ databases">
        <title>The genome sequence of Skermanella stibiiresistens.</title>
        <authorList>
            <person name="Zhu W."/>
            <person name="Wang G."/>
        </authorList>
    </citation>
    <scope>NUCLEOTIDE SEQUENCE [LARGE SCALE GENOMIC DNA]</scope>
    <source>
        <strain evidence="1 2">SB22</strain>
    </source>
</reference>
<dbReference type="AlphaFoldDB" id="W9GSI3"/>
<proteinExistence type="predicted"/>
<protein>
    <submittedName>
        <fullName evidence="1">Uncharacterized protein</fullName>
    </submittedName>
</protein>
<comment type="caution">
    <text evidence="1">The sequence shown here is derived from an EMBL/GenBank/DDBJ whole genome shotgun (WGS) entry which is preliminary data.</text>
</comment>